<evidence type="ECO:0000313" key="6">
    <source>
        <dbReference type="Proteomes" id="UP000694546"/>
    </source>
</evidence>
<evidence type="ECO:0000256" key="2">
    <source>
        <dbReference type="RuleBase" id="RU004439"/>
    </source>
</evidence>
<dbReference type="FunFam" id="3.30.500.10:FF:000001">
    <property type="entry name" value="H-2 class I histocompatibility antigen, alpha chain"/>
    <property type="match status" value="1"/>
</dbReference>
<dbReference type="InterPro" id="IPR011161">
    <property type="entry name" value="MHC_I-like_Ag-recog"/>
</dbReference>
<dbReference type="PRINTS" id="PR01638">
    <property type="entry name" value="MHCCLASSI"/>
</dbReference>
<evidence type="ECO:0000256" key="3">
    <source>
        <dbReference type="SAM" id="Coils"/>
    </source>
</evidence>
<comment type="similarity">
    <text evidence="2">Belongs to the MHC class I family.</text>
</comment>
<dbReference type="GO" id="GO:0009897">
    <property type="term" value="C:external side of plasma membrane"/>
    <property type="evidence" value="ECO:0007669"/>
    <property type="project" value="TreeGrafter"/>
</dbReference>
<protein>
    <recommendedName>
        <fullName evidence="4">Ig-like domain-containing protein</fullName>
    </recommendedName>
</protein>
<dbReference type="SUPFAM" id="SSF48726">
    <property type="entry name" value="Immunoglobulin"/>
    <property type="match status" value="1"/>
</dbReference>
<dbReference type="Pfam" id="PF07654">
    <property type="entry name" value="C1-set"/>
    <property type="match status" value="1"/>
</dbReference>
<keyword evidence="1" id="KW-0325">Glycoprotein</keyword>
<proteinExistence type="inferred from homology"/>
<dbReference type="Proteomes" id="UP000694546">
    <property type="component" value="Chromosome 22"/>
</dbReference>
<keyword evidence="6" id="KW-1185">Reference proteome</keyword>
<dbReference type="InterPro" id="IPR037055">
    <property type="entry name" value="MHC_I-like_Ag-recog_sf"/>
</dbReference>
<dbReference type="Pfam" id="PF00129">
    <property type="entry name" value="MHC_I"/>
    <property type="match status" value="1"/>
</dbReference>
<dbReference type="PANTHER" id="PTHR16675:SF237">
    <property type="entry name" value="MHC CLASS I ANTIGEN TRANSCRIPT VARIANT 1-RELATED"/>
    <property type="match status" value="1"/>
</dbReference>
<dbReference type="AlphaFoldDB" id="A0A8C5B2N6"/>
<evidence type="ECO:0000256" key="1">
    <source>
        <dbReference type="ARBA" id="ARBA00023180"/>
    </source>
</evidence>
<dbReference type="InterPro" id="IPR011162">
    <property type="entry name" value="MHC_I/II-like_Ag-recog"/>
</dbReference>
<feature type="domain" description="Ig-like" evidence="4">
    <location>
        <begin position="209"/>
        <end position="294"/>
    </location>
</feature>
<organism evidence="5 6">
    <name type="scientific">Gadus morhua</name>
    <name type="common">Atlantic cod</name>
    <dbReference type="NCBI Taxonomy" id="8049"/>
    <lineage>
        <taxon>Eukaryota</taxon>
        <taxon>Metazoa</taxon>
        <taxon>Chordata</taxon>
        <taxon>Craniata</taxon>
        <taxon>Vertebrata</taxon>
        <taxon>Euteleostomi</taxon>
        <taxon>Actinopterygii</taxon>
        <taxon>Neopterygii</taxon>
        <taxon>Teleostei</taxon>
        <taxon>Neoteleostei</taxon>
        <taxon>Acanthomorphata</taxon>
        <taxon>Zeiogadaria</taxon>
        <taxon>Gadariae</taxon>
        <taxon>Gadiformes</taxon>
        <taxon>Gadoidei</taxon>
        <taxon>Gadidae</taxon>
        <taxon>Gadus</taxon>
    </lineage>
</organism>
<dbReference type="InterPro" id="IPR003597">
    <property type="entry name" value="Ig_C1-set"/>
</dbReference>
<dbReference type="InterPro" id="IPR036179">
    <property type="entry name" value="Ig-like_dom_sf"/>
</dbReference>
<dbReference type="InterPro" id="IPR013783">
    <property type="entry name" value="Ig-like_fold"/>
</dbReference>
<dbReference type="Gene3D" id="3.30.500.10">
    <property type="entry name" value="MHC class I-like antigen recognition-like"/>
    <property type="match status" value="1"/>
</dbReference>
<dbReference type="GeneTree" id="ENSGT01120000271828"/>
<dbReference type="Ensembl" id="ENSGMOT00000050579.1">
    <property type="protein sequence ID" value="ENSGMOP00000040441.1"/>
    <property type="gene ID" value="ENSGMOG00000023895.1"/>
</dbReference>
<dbReference type="PROSITE" id="PS50835">
    <property type="entry name" value="IG_LIKE"/>
    <property type="match status" value="1"/>
</dbReference>
<dbReference type="SMART" id="SM00407">
    <property type="entry name" value="IGc1"/>
    <property type="match status" value="1"/>
</dbReference>
<accession>A0A8C5B2N6</accession>
<keyword evidence="3" id="KW-0175">Coiled coil</keyword>
<dbReference type="InterPro" id="IPR007110">
    <property type="entry name" value="Ig-like_dom"/>
</dbReference>
<dbReference type="SUPFAM" id="SSF54452">
    <property type="entry name" value="MHC antigen-recognition domain"/>
    <property type="match status" value="1"/>
</dbReference>
<evidence type="ECO:0000313" key="5">
    <source>
        <dbReference type="Ensembl" id="ENSGMOP00000040441.1"/>
    </source>
</evidence>
<dbReference type="PANTHER" id="PTHR16675">
    <property type="entry name" value="MHC CLASS I-RELATED"/>
    <property type="match status" value="1"/>
</dbReference>
<sequence>MVYYQNQILNFMRYRINLSVCLSTVLHSMQYFLTGSSGLTTFPEFVAVGMVDGVQIDYYDSNTQRVVLKQDWMELVTIEDPDYLERNTGKAQGAQQTFKANIGIAKLRFNQTGGAHMFQFMCGCEWDDEDDTNDGHYQFGYDGEDFIALDLKTMTWVAPVRQAVPTKRKWDQDRAGLQYIKNYQTKECDYWLKKYLVYGKSTLQRTERPRVSLLQRSPSSPVVCHATGFYPDRVVVFWRRDGQELHEQVDPGEVLPNHDGTFQVSVDLNLTAVPQEDWGRYECVVQLKGIEDISTPLDPALIRTNWGKTGVGGDGVVLLSVFSVYLSIYWLWTLSQLISETFHTAAPPRSSTVDVVCLQRQLLEEVKMLRRTQEQLLQVEREKLLVEREKLRLAQAKFD</sequence>
<feature type="coiled-coil region" evidence="3">
    <location>
        <begin position="362"/>
        <end position="389"/>
    </location>
</feature>
<reference evidence="5" key="1">
    <citation type="submission" date="2025-08" db="UniProtKB">
        <authorList>
            <consortium name="Ensembl"/>
        </authorList>
    </citation>
    <scope>IDENTIFICATION</scope>
</reference>
<reference evidence="5" key="2">
    <citation type="submission" date="2025-09" db="UniProtKB">
        <authorList>
            <consortium name="Ensembl"/>
        </authorList>
    </citation>
    <scope>IDENTIFICATION</scope>
</reference>
<dbReference type="InterPro" id="IPR050208">
    <property type="entry name" value="MHC_class-I_related"/>
</dbReference>
<evidence type="ECO:0000259" key="4">
    <source>
        <dbReference type="PROSITE" id="PS50835"/>
    </source>
</evidence>
<dbReference type="Gene3D" id="2.60.40.10">
    <property type="entry name" value="Immunoglobulins"/>
    <property type="match status" value="1"/>
</dbReference>
<name>A0A8C5B2N6_GADMO</name>
<dbReference type="InterPro" id="IPR001039">
    <property type="entry name" value="MHC_I_a_a1/a2"/>
</dbReference>
<dbReference type="GO" id="GO:0005615">
    <property type="term" value="C:extracellular space"/>
    <property type="evidence" value="ECO:0007669"/>
    <property type="project" value="TreeGrafter"/>
</dbReference>
<dbReference type="GO" id="GO:0006955">
    <property type="term" value="P:immune response"/>
    <property type="evidence" value="ECO:0007669"/>
    <property type="project" value="TreeGrafter"/>
</dbReference>